<dbReference type="Proteomes" id="UP000516369">
    <property type="component" value="Chromosome"/>
</dbReference>
<name>A0A7H1MXG8_9PROT</name>
<keyword evidence="1" id="KW-0472">Membrane</keyword>
<evidence type="ECO:0000256" key="1">
    <source>
        <dbReference type="SAM" id="Phobius"/>
    </source>
</evidence>
<evidence type="ECO:0000259" key="2">
    <source>
        <dbReference type="Pfam" id="PF02698"/>
    </source>
</evidence>
<dbReference type="CDD" id="cd06259">
    <property type="entry name" value="YdcF-like"/>
    <property type="match status" value="1"/>
</dbReference>
<dbReference type="Gene3D" id="3.40.50.620">
    <property type="entry name" value="HUPs"/>
    <property type="match status" value="1"/>
</dbReference>
<dbReference type="GO" id="GO:0005886">
    <property type="term" value="C:plasma membrane"/>
    <property type="evidence" value="ECO:0007669"/>
    <property type="project" value="TreeGrafter"/>
</dbReference>
<dbReference type="KEGG" id="dvn:HQ394_00720"/>
<evidence type="ECO:0000313" key="3">
    <source>
        <dbReference type="EMBL" id="QNT68154.1"/>
    </source>
</evidence>
<dbReference type="AlphaFoldDB" id="A0A7H1MXG8"/>
<proteinExistence type="predicted"/>
<feature type="domain" description="DUF218" evidence="2">
    <location>
        <begin position="56"/>
        <end position="184"/>
    </location>
</feature>
<dbReference type="PANTHER" id="PTHR30336:SF20">
    <property type="entry name" value="DUF218 DOMAIN-CONTAINING PROTEIN"/>
    <property type="match status" value="1"/>
</dbReference>
<organism evidence="3 4">
    <name type="scientific">Defluviicoccus vanus</name>
    <dbReference type="NCBI Taxonomy" id="111831"/>
    <lineage>
        <taxon>Bacteria</taxon>
        <taxon>Pseudomonadati</taxon>
        <taxon>Pseudomonadota</taxon>
        <taxon>Alphaproteobacteria</taxon>
        <taxon>Rhodospirillales</taxon>
        <taxon>Rhodospirillaceae</taxon>
        <taxon>Defluviicoccus</taxon>
    </lineage>
</organism>
<dbReference type="RefSeq" id="WP_190261596.1">
    <property type="nucleotide sequence ID" value="NZ_CP053923.1"/>
</dbReference>
<protein>
    <submittedName>
        <fullName evidence="3">YdcF family protein</fullName>
    </submittedName>
</protein>
<evidence type="ECO:0000313" key="4">
    <source>
        <dbReference type="Proteomes" id="UP000516369"/>
    </source>
</evidence>
<reference evidence="3 4" key="1">
    <citation type="submission" date="2020-05" db="EMBL/GenBank/DDBJ databases">
        <title>Complete closed genome sequence of Defluviicoccus vanus.</title>
        <authorList>
            <person name="Bessarab I."/>
            <person name="Arumugam K."/>
            <person name="Maszenan A.M."/>
            <person name="Seviour R.J."/>
            <person name="Williams R.B."/>
        </authorList>
    </citation>
    <scope>NUCLEOTIDE SEQUENCE [LARGE SCALE GENOMIC DNA]</scope>
    <source>
        <strain evidence="3 4">Ben 114</strain>
    </source>
</reference>
<sequence>MRQDLREIIGIDGLVTLILSNILILATAGISWLWQLGCVHRVARTAPDTASASELAMVLGFRLRHNNVCPEYAQRLDRARALLHSRSVQRVVIVGGRTGRSAASEAAVGKQFLVARGIAESAILLEESSRHTLENLRHARARLRLDNDAAFVLITSRYHLARSLALASGLSLRPLPCAAEARLAYNPLTLWKLAREAYFLHWYYVGRTWSRWTGNRKSLARIT</sequence>
<feature type="transmembrane region" description="Helical" evidence="1">
    <location>
        <begin position="12"/>
        <end position="34"/>
    </location>
</feature>
<gene>
    <name evidence="3" type="ORF">HQ394_00720</name>
</gene>
<dbReference type="Pfam" id="PF02698">
    <property type="entry name" value="DUF218"/>
    <property type="match status" value="1"/>
</dbReference>
<dbReference type="InterPro" id="IPR014729">
    <property type="entry name" value="Rossmann-like_a/b/a_fold"/>
</dbReference>
<dbReference type="InterPro" id="IPR051599">
    <property type="entry name" value="Cell_Envelope_Assoc"/>
</dbReference>
<keyword evidence="4" id="KW-1185">Reference proteome</keyword>
<keyword evidence="1" id="KW-1133">Transmembrane helix</keyword>
<keyword evidence="1" id="KW-0812">Transmembrane</keyword>
<dbReference type="EMBL" id="CP053923">
    <property type="protein sequence ID" value="QNT68154.1"/>
    <property type="molecule type" value="Genomic_DNA"/>
</dbReference>
<dbReference type="PANTHER" id="PTHR30336">
    <property type="entry name" value="INNER MEMBRANE PROTEIN, PROBABLE PERMEASE"/>
    <property type="match status" value="1"/>
</dbReference>
<accession>A0A7H1MXG8</accession>
<dbReference type="InterPro" id="IPR003848">
    <property type="entry name" value="DUF218"/>
</dbReference>